<dbReference type="EMBL" id="WIGM01000924">
    <property type="protein sequence ID" value="KAF6808568.1"/>
    <property type="molecule type" value="Genomic_DNA"/>
</dbReference>
<organism evidence="4 5">
    <name type="scientific">Colletotrichum musicola</name>
    <dbReference type="NCBI Taxonomy" id="2175873"/>
    <lineage>
        <taxon>Eukaryota</taxon>
        <taxon>Fungi</taxon>
        <taxon>Dikarya</taxon>
        <taxon>Ascomycota</taxon>
        <taxon>Pezizomycotina</taxon>
        <taxon>Sordariomycetes</taxon>
        <taxon>Hypocreomycetidae</taxon>
        <taxon>Glomerellales</taxon>
        <taxon>Glomerellaceae</taxon>
        <taxon>Colletotrichum</taxon>
        <taxon>Colletotrichum orchidearum species complex</taxon>
    </lineage>
</organism>
<evidence type="ECO:0000256" key="1">
    <source>
        <dbReference type="ARBA" id="ARBA00022737"/>
    </source>
</evidence>
<gene>
    <name evidence="4" type="ORF">CMUS01_13860</name>
</gene>
<name>A0A8H6J9E8_9PEZI</name>
<dbReference type="PANTHER" id="PTHR10039">
    <property type="entry name" value="AMELOGENIN"/>
    <property type="match status" value="1"/>
</dbReference>
<reference evidence="4" key="1">
    <citation type="journal article" date="2020" name="Phytopathology">
        <title>Genome Sequence Resources of Colletotrichum truncatum, C. plurivorum, C. musicola, and C. sojae: Four Species Pathogenic to Soybean (Glycine max).</title>
        <authorList>
            <person name="Rogerio F."/>
            <person name="Boufleur T.R."/>
            <person name="Ciampi-Guillardi M."/>
            <person name="Sukno S.A."/>
            <person name="Thon M.R."/>
            <person name="Massola Junior N.S."/>
            <person name="Baroncelli R."/>
        </authorList>
    </citation>
    <scope>NUCLEOTIDE SEQUENCE</scope>
    <source>
        <strain evidence="4">LFN0074</strain>
    </source>
</reference>
<feature type="domain" description="DUF7708" evidence="2">
    <location>
        <begin position="69"/>
        <end position="202"/>
    </location>
</feature>
<dbReference type="InterPro" id="IPR056884">
    <property type="entry name" value="NPHP3-like_N"/>
</dbReference>
<dbReference type="AlphaFoldDB" id="A0A8H6J9E8"/>
<comment type="caution">
    <text evidence="4">The sequence shown here is derived from an EMBL/GenBank/DDBJ whole genome shotgun (WGS) entry which is preliminary data.</text>
</comment>
<dbReference type="OrthoDB" id="4833279at2759"/>
<accession>A0A8H6J9E8</accession>
<feature type="domain" description="Nephrocystin 3-like N-terminal" evidence="3">
    <location>
        <begin position="273"/>
        <end position="450"/>
    </location>
</feature>
<keyword evidence="5" id="KW-1185">Reference proteome</keyword>
<dbReference type="SUPFAM" id="SSF52540">
    <property type="entry name" value="P-loop containing nucleoside triphosphate hydrolases"/>
    <property type="match status" value="1"/>
</dbReference>
<evidence type="ECO:0000259" key="3">
    <source>
        <dbReference type="Pfam" id="PF24883"/>
    </source>
</evidence>
<dbReference type="InterPro" id="IPR027417">
    <property type="entry name" value="P-loop_NTPase"/>
</dbReference>
<protein>
    <submittedName>
        <fullName evidence="4">Zinc finger protein</fullName>
    </submittedName>
</protein>
<dbReference type="InterPro" id="IPR056125">
    <property type="entry name" value="DUF7708"/>
</dbReference>
<evidence type="ECO:0000313" key="4">
    <source>
        <dbReference type="EMBL" id="KAF6808568.1"/>
    </source>
</evidence>
<proteinExistence type="predicted"/>
<dbReference type="Proteomes" id="UP000639643">
    <property type="component" value="Unassembled WGS sequence"/>
</dbReference>
<dbReference type="PANTHER" id="PTHR10039:SF14">
    <property type="entry name" value="NACHT DOMAIN-CONTAINING PROTEIN"/>
    <property type="match status" value="1"/>
</dbReference>
<evidence type="ECO:0000259" key="2">
    <source>
        <dbReference type="Pfam" id="PF24809"/>
    </source>
</evidence>
<dbReference type="Pfam" id="PF24883">
    <property type="entry name" value="NPHP3_N"/>
    <property type="match status" value="1"/>
</dbReference>
<sequence length="638" mass="72864">MSSKPATVSAAQGTVLDAFHDLEKVISAKDSRAFQSTTLDDVREAALKIEKQLAAKLLSRNMRRLEPLFKGLEAYHQPLEVLCNGTPYLPWIWAPIKLILQISADYVEALEEILKAYSRVAESLSRFDRFRVAFAENALFQQSLANFLSHLVEFHKEAYRFLHRRSWKRLFSTSWNRFRRRFDHVIKDLDHQAELLDREAASYSITAVESIRQDFRQWHTTNLEKLAEDEKQSTLRQFQSVMSWLKADSVISEQENIIDAITEEPRKYSNGSSWILKSSSLLNWLQDRPESPIIWLRGKAGSGKSVIATEVASFFSTGQDRIVVRHFCSYAHQESLQYERILTSFISQLLQHNNLDSDLIGFVYDDCVTGKKVATLKTLETLLITLLQAITPKVGNHLTVRLILDGLDECDQARQGKLLSLIKQIVSIQPKADGPTLSCTTAIKVFVSCRDSAYLTLSPKKHPTLSLYTEDRHVKAAINAYAAQKLEEGTEKLADWDFSSDEISRLVSLISEKSDGMFLWARLVLDYLDSEIYYDKNEIYRAIEEIPSKLSDLYKRILGKITNDLEPRSVSRMATSLAWIAFSYRPLRLYELQSALAFSSGEQEISCVPPKRVIEPFKLLVEEKPDSTLAFIHFSVAE</sequence>
<dbReference type="Pfam" id="PF24809">
    <property type="entry name" value="DUF7708"/>
    <property type="match status" value="1"/>
</dbReference>
<evidence type="ECO:0000313" key="5">
    <source>
        <dbReference type="Proteomes" id="UP000639643"/>
    </source>
</evidence>
<keyword evidence="1" id="KW-0677">Repeat</keyword>
<dbReference type="Gene3D" id="3.40.50.300">
    <property type="entry name" value="P-loop containing nucleotide triphosphate hydrolases"/>
    <property type="match status" value="1"/>
</dbReference>